<dbReference type="InterPro" id="IPR002818">
    <property type="entry name" value="DJ-1/PfpI"/>
</dbReference>
<dbReference type="InterPro" id="IPR029062">
    <property type="entry name" value="Class_I_gatase-like"/>
</dbReference>
<accession>A0A381UAD3</accession>
<protein>
    <recommendedName>
        <fullName evidence="1">DJ-1/PfpI domain-containing protein</fullName>
    </recommendedName>
</protein>
<dbReference type="Gene3D" id="3.40.50.880">
    <property type="match status" value="1"/>
</dbReference>
<dbReference type="EMBL" id="UINC01006055">
    <property type="protein sequence ID" value="SVA25186.1"/>
    <property type="molecule type" value="Genomic_DNA"/>
</dbReference>
<organism evidence="2">
    <name type="scientific">marine metagenome</name>
    <dbReference type="NCBI Taxonomy" id="408172"/>
    <lineage>
        <taxon>unclassified sequences</taxon>
        <taxon>metagenomes</taxon>
        <taxon>ecological metagenomes</taxon>
    </lineage>
</organism>
<proteinExistence type="predicted"/>
<feature type="domain" description="DJ-1/PfpI" evidence="1">
    <location>
        <begin position="9"/>
        <end position="175"/>
    </location>
</feature>
<reference evidence="2" key="1">
    <citation type="submission" date="2018-05" db="EMBL/GenBank/DDBJ databases">
        <authorList>
            <person name="Lanie J.A."/>
            <person name="Ng W.-L."/>
            <person name="Kazmierczak K.M."/>
            <person name="Andrzejewski T.M."/>
            <person name="Davidsen T.M."/>
            <person name="Wayne K.J."/>
            <person name="Tettelin H."/>
            <person name="Glass J.I."/>
            <person name="Rusch D."/>
            <person name="Podicherti R."/>
            <person name="Tsui H.-C.T."/>
            <person name="Winkler M.E."/>
        </authorList>
    </citation>
    <scope>NUCLEOTIDE SEQUENCE</scope>
</reference>
<dbReference type="SUPFAM" id="SSF52317">
    <property type="entry name" value="Class I glutamine amidotransferase-like"/>
    <property type="match status" value="1"/>
</dbReference>
<dbReference type="Pfam" id="PF01965">
    <property type="entry name" value="DJ-1_PfpI"/>
    <property type="match status" value="1"/>
</dbReference>
<sequence>MNSPLFLLVIPQNRFCEQQLFDLKEVLERESGKCRILSKSGKKVKGEGKTLVQPDGMLVDWNRYLQGKQKYDAVVVIGGKGSKSTIWNDSILPQILTDHFRAGKILGAFGLSVVALARAGLVSRCEVSAINDEDCLKELKEVGAFPEEKELVAIDRIVTSNASNSGEDFGIKILELLGK</sequence>
<evidence type="ECO:0000313" key="2">
    <source>
        <dbReference type="EMBL" id="SVA25186.1"/>
    </source>
</evidence>
<name>A0A381UAD3_9ZZZZ</name>
<evidence type="ECO:0000259" key="1">
    <source>
        <dbReference type="Pfam" id="PF01965"/>
    </source>
</evidence>
<dbReference type="AlphaFoldDB" id="A0A381UAD3"/>
<gene>
    <name evidence="2" type="ORF">METZ01_LOCUS78040</name>
</gene>